<keyword evidence="5 6" id="KW-0472">Membrane</keyword>
<dbReference type="PANTHER" id="PTHR35007">
    <property type="entry name" value="INTEGRAL MEMBRANE PROTEIN-RELATED"/>
    <property type="match status" value="1"/>
</dbReference>
<reference evidence="8" key="1">
    <citation type="submission" date="2020-05" db="EMBL/GenBank/DDBJ databases">
        <authorList>
            <person name="Chiriac C."/>
            <person name="Salcher M."/>
            <person name="Ghai R."/>
            <person name="Kavagutti S V."/>
        </authorList>
    </citation>
    <scope>NUCLEOTIDE SEQUENCE</scope>
</reference>
<protein>
    <submittedName>
        <fullName evidence="8">Unannotated protein</fullName>
    </submittedName>
</protein>
<dbReference type="AlphaFoldDB" id="A0A6J6PKA2"/>
<evidence type="ECO:0000313" key="11">
    <source>
        <dbReference type="EMBL" id="CAB5034291.1"/>
    </source>
</evidence>
<evidence type="ECO:0000313" key="8">
    <source>
        <dbReference type="EMBL" id="CAB4698996.1"/>
    </source>
</evidence>
<evidence type="ECO:0000256" key="2">
    <source>
        <dbReference type="ARBA" id="ARBA00022475"/>
    </source>
</evidence>
<name>A0A6J6PKA2_9ZZZZ</name>
<dbReference type="EMBL" id="CAFAAQ010000048">
    <property type="protein sequence ID" value="CAB4803645.1"/>
    <property type="molecule type" value="Genomic_DNA"/>
</dbReference>
<organism evidence="8">
    <name type="scientific">freshwater metagenome</name>
    <dbReference type="NCBI Taxonomy" id="449393"/>
    <lineage>
        <taxon>unclassified sequences</taxon>
        <taxon>metagenomes</taxon>
        <taxon>ecological metagenomes</taxon>
    </lineage>
</organism>
<gene>
    <name evidence="8" type="ORF">UFOPK2582_00846</name>
    <name evidence="9" type="ORF">UFOPK3046_00710</name>
    <name evidence="10" type="ORF">UFOPK3914_01245</name>
    <name evidence="11" type="ORF">UFOPK4173_00961</name>
</gene>
<feature type="transmembrane region" description="Helical" evidence="6">
    <location>
        <begin position="136"/>
        <end position="153"/>
    </location>
</feature>
<dbReference type="EMBL" id="CAEZXS010000087">
    <property type="protein sequence ID" value="CAB4698996.1"/>
    <property type="molecule type" value="Genomic_DNA"/>
</dbReference>
<evidence type="ECO:0000256" key="3">
    <source>
        <dbReference type="ARBA" id="ARBA00022692"/>
    </source>
</evidence>
<sequence length="308" mass="33736">MSLTLLLPTILIALAVGTAAYTVIAQLEERKMMRSSLRRLDGYEVESQRNQEMLDPLRERAFAPIVSGLTGIGRRLTPAGYVEKVRLKFVHMGNNSPTAVDRFLAIRVATVVGAVLVFLVFFVFNLSGLTGNMKLAAGGLLMLVLVIGPDSSLNRKVAARQVEMQRALPDTLDLLTISVEAGLGFEQALDRVITAVPGPLTDEFARMLGETRAGAARSDALRAMDERCDVPELRAFVLSIIQADNFGVSIGRVLRAQAEEMRIKRRQLAQERAQKAPVKMLIPMVFCIFPALFLVVLGPAMLSIKKSM</sequence>
<evidence type="ECO:0000256" key="1">
    <source>
        <dbReference type="ARBA" id="ARBA00004651"/>
    </source>
</evidence>
<evidence type="ECO:0000313" key="10">
    <source>
        <dbReference type="EMBL" id="CAB4984892.1"/>
    </source>
</evidence>
<proteinExistence type="predicted"/>
<dbReference type="Pfam" id="PF00482">
    <property type="entry name" value="T2SSF"/>
    <property type="match status" value="1"/>
</dbReference>
<evidence type="ECO:0000256" key="6">
    <source>
        <dbReference type="SAM" id="Phobius"/>
    </source>
</evidence>
<evidence type="ECO:0000313" key="9">
    <source>
        <dbReference type="EMBL" id="CAB4803645.1"/>
    </source>
</evidence>
<feature type="transmembrane region" description="Helical" evidence="6">
    <location>
        <begin position="6"/>
        <end position="24"/>
    </location>
</feature>
<dbReference type="PANTHER" id="PTHR35007:SF2">
    <property type="entry name" value="PILUS ASSEMBLE PROTEIN"/>
    <property type="match status" value="1"/>
</dbReference>
<evidence type="ECO:0000259" key="7">
    <source>
        <dbReference type="Pfam" id="PF00482"/>
    </source>
</evidence>
<keyword evidence="3 6" id="KW-0812">Transmembrane</keyword>
<feature type="transmembrane region" description="Helical" evidence="6">
    <location>
        <begin position="280"/>
        <end position="302"/>
    </location>
</feature>
<keyword evidence="4 6" id="KW-1133">Transmembrane helix</keyword>
<dbReference type="EMBL" id="CAFBOG010000115">
    <property type="protein sequence ID" value="CAB4984892.1"/>
    <property type="molecule type" value="Genomic_DNA"/>
</dbReference>
<dbReference type="InterPro" id="IPR018076">
    <property type="entry name" value="T2SS_GspF_dom"/>
</dbReference>
<dbReference type="GO" id="GO:0005886">
    <property type="term" value="C:plasma membrane"/>
    <property type="evidence" value="ECO:0007669"/>
    <property type="project" value="UniProtKB-SubCell"/>
</dbReference>
<dbReference type="EMBL" id="CAFBPW010000097">
    <property type="protein sequence ID" value="CAB5034291.1"/>
    <property type="molecule type" value="Genomic_DNA"/>
</dbReference>
<keyword evidence="2" id="KW-1003">Cell membrane</keyword>
<feature type="transmembrane region" description="Helical" evidence="6">
    <location>
        <begin position="104"/>
        <end position="124"/>
    </location>
</feature>
<comment type="subcellular location">
    <subcellularLocation>
        <location evidence="1">Cell membrane</location>
        <topology evidence="1">Multi-pass membrane protein</topology>
    </subcellularLocation>
</comment>
<feature type="domain" description="Type II secretion system protein GspF" evidence="7">
    <location>
        <begin position="172"/>
        <end position="297"/>
    </location>
</feature>
<accession>A0A6J6PKA2</accession>
<evidence type="ECO:0000256" key="4">
    <source>
        <dbReference type="ARBA" id="ARBA00022989"/>
    </source>
</evidence>
<evidence type="ECO:0000256" key="5">
    <source>
        <dbReference type="ARBA" id="ARBA00023136"/>
    </source>
</evidence>